<dbReference type="SUPFAM" id="SSF52540">
    <property type="entry name" value="P-loop containing nucleoside triphosphate hydrolases"/>
    <property type="match status" value="1"/>
</dbReference>
<dbReference type="InterPro" id="IPR052156">
    <property type="entry name" value="BCAA_Transport_ATP-bd_LivF"/>
</dbReference>
<dbReference type="PANTHER" id="PTHR43820">
    <property type="entry name" value="HIGH-AFFINITY BRANCHED-CHAIN AMINO ACID TRANSPORT ATP-BINDING PROTEIN LIVF"/>
    <property type="match status" value="1"/>
</dbReference>
<proteinExistence type="inferred from homology"/>
<comment type="similarity">
    <text evidence="1">Belongs to the ABC transporter superfamily.</text>
</comment>
<evidence type="ECO:0000256" key="3">
    <source>
        <dbReference type="ARBA" id="ARBA00022970"/>
    </source>
</evidence>
<name>A0A291M0G2_9RHOB</name>
<evidence type="ECO:0000256" key="1">
    <source>
        <dbReference type="ARBA" id="ARBA00005417"/>
    </source>
</evidence>
<dbReference type="AlphaFoldDB" id="A0A291M0G2"/>
<keyword evidence="5" id="KW-1185">Reference proteome</keyword>
<dbReference type="Proteomes" id="UP000219050">
    <property type="component" value="Chromosome"/>
</dbReference>
<gene>
    <name evidence="4" type="ORF">CBW24_09760</name>
</gene>
<protein>
    <submittedName>
        <fullName evidence="4">Uncharacterized protein</fullName>
    </submittedName>
</protein>
<keyword evidence="3" id="KW-0029">Amino-acid transport</keyword>
<evidence type="ECO:0000313" key="5">
    <source>
        <dbReference type="Proteomes" id="UP000219050"/>
    </source>
</evidence>
<keyword evidence="2" id="KW-0813">Transport</keyword>
<reference evidence="4 5" key="1">
    <citation type="submission" date="2017-05" db="EMBL/GenBank/DDBJ databases">
        <title>Comparative genomic and metabolic analysis of manganese-oxidizing mechanisms in Celeribater manganoxidans DY25T: its adaption to the environment of polymetallic nodule.</title>
        <authorList>
            <person name="Wang X."/>
        </authorList>
    </citation>
    <scope>NUCLEOTIDE SEQUENCE [LARGE SCALE GENOMIC DNA]</scope>
    <source>
        <strain evidence="4 5">DY25</strain>
    </source>
</reference>
<evidence type="ECO:0000313" key="4">
    <source>
        <dbReference type="EMBL" id="ATI42268.1"/>
    </source>
</evidence>
<accession>A0A291M0G2</accession>
<dbReference type="KEGG" id="cmag:CBW24_09760"/>
<evidence type="ECO:0000256" key="2">
    <source>
        <dbReference type="ARBA" id="ARBA00022448"/>
    </source>
</evidence>
<organism evidence="4 5">
    <name type="scientific">Pacificitalea manganoxidans</name>
    <dbReference type="NCBI Taxonomy" id="1411902"/>
    <lineage>
        <taxon>Bacteria</taxon>
        <taxon>Pseudomonadati</taxon>
        <taxon>Pseudomonadota</taxon>
        <taxon>Alphaproteobacteria</taxon>
        <taxon>Rhodobacterales</taxon>
        <taxon>Paracoccaceae</taxon>
        <taxon>Pacificitalea</taxon>
    </lineage>
</organism>
<dbReference type="Gene3D" id="3.40.50.300">
    <property type="entry name" value="P-loop containing nucleotide triphosphate hydrolases"/>
    <property type="match status" value="1"/>
</dbReference>
<dbReference type="RefSeq" id="WP_097373471.1">
    <property type="nucleotide sequence ID" value="NZ_JAVDPX010000001.1"/>
</dbReference>
<dbReference type="InterPro" id="IPR027417">
    <property type="entry name" value="P-loop_NTPase"/>
</dbReference>
<dbReference type="GO" id="GO:0015807">
    <property type="term" value="P:L-amino acid transport"/>
    <property type="evidence" value="ECO:0007669"/>
    <property type="project" value="TreeGrafter"/>
</dbReference>
<dbReference type="PANTHER" id="PTHR43820:SF4">
    <property type="entry name" value="HIGH-AFFINITY BRANCHED-CHAIN AMINO ACID TRANSPORT ATP-BINDING PROTEIN LIVF"/>
    <property type="match status" value="1"/>
</dbReference>
<sequence length="136" mass="13987">MGGHHDQTYPARSAARHGRARRLRSLIAGTMSGGAQQRVANGRALTSTADLLLRDAPSLGLTPIVVQQDFAARAGIRATGLTGIMVEQNARASLKLADRGDLIGAGRIVGHGTASALSESSDVQAAFLGGSTVKTE</sequence>
<dbReference type="GO" id="GO:0015658">
    <property type="term" value="F:branched-chain amino acid transmembrane transporter activity"/>
    <property type="evidence" value="ECO:0007669"/>
    <property type="project" value="TreeGrafter"/>
</dbReference>
<dbReference type="EMBL" id="CP021404">
    <property type="protein sequence ID" value="ATI42268.1"/>
    <property type="molecule type" value="Genomic_DNA"/>
</dbReference>